<dbReference type="InterPro" id="IPR033738">
    <property type="entry name" value="AsnB_N"/>
</dbReference>
<dbReference type="InterPro" id="IPR001962">
    <property type="entry name" value="Asn_synthase"/>
</dbReference>
<comment type="catalytic activity">
    <reaction evidence="7">
        <text>L-aspartate + L-glutamine + ATP + H2O = L-asparagine + L-glutamate + AMP + diphosphate + H(+)</text>
        <dbReference type="Rhea" id="RHEA:12228"/>
        <dbReference type="ChEBI" id="CHEBI:15377"/>
        <dbReference type="ChEBI" id="CHEBI:15378"/>
        <dbReference type="ChEBI" id="CHEBI:29985"/>
        <dbReference type="ChEBI" id="CHEBI:29991"/>
        <dbReference type="ChEBI" id="CHEBI:30616"/>
        <dbReference type="ChEBI" id="CHEBI:33019"/>
        <dbReference type="ChEBI" id="CHEBI:58048"/>
        <dbReference type="ChEBI" id="CHEBI:58359"/>
        <dbReference type="ChEBI" id="CHEBI:456215"/>
        <dbReference type="EC" id="6.3.5.4"/>
    </reaction>
</comment>
<reference evidence="10 11" key="2">
    <citation type="journal article" date="2012" name="Stand. Genomic Sci.">
        <title>Complete genome sequence of the aquatic bacterium Runella slithyformis type strain (LSU 4(T)).</title>
        <authorList>
            <person name="Copeland A."/>
            <person name="Zhang X."/>
            <person name="Misra M."/>
            <person name="Lapidus A."/>
            <person name="Nolan M."/>
            <person name="Lucas S."/>
            <person name="Deshpande S."/>
            <person name="Cheng J.F."/>
            <person name="Tapia R."/>
            <person name="Goodwin L.A."/>
            <person name="Pitluck S."/>
            <person name="Liolios K."/>
            <person name="Pagani I."/>
            <person name="Ivanova N."/>
            <person name="Mikhailova N."/>
            <person name="Pati A."/>
            <person name="Chen A."/>
            <person name="Palaniappan K."/>
            <person name="Land M."/>
            <person name="Hauser L."/>
            <person name="Pan C."/>
            <person name="Jeffries C.D."/>
            <person name="Detter J.C."/>
            <person name="Brambilla E.M."/>
            <person name="Rohde M."/>
            <person name="Djao O.D."/>
            <person name="Goker M."/>
            <person name="Sikorski J."/>
            <person name="Tindall B.J."/>
            <person name="Woyke T."/>
            <person name="Bristow J."/>
            <person name="Eisen J.A."/>
            <person name="Markowitz V."/>
            <person name="Hugenholtz P."/>
            <person name="Kyrpides N.C."/>
            <person name="Klenk H.P."/>
            <person name="Mavromatis K."/>
        </authorList>
    </citation>
    <scope>NUCLEOTIDE SEQUENCE [LARGE SCALE GENOMIC DNA]</scope>
    <source>
        <strain evidence="11">ATCC 29530 / DSM 19594 / LMG 11500 / NCIMB 11436 / LSU 4</strain>
    </source>
</reference>
<keyword evidence="11" id="KW-1185">Reference proteome</keyword>
<evidence type="ECO:0000256" key="1">
    <source>
        <dbReference type="ARBA" id="ARBA00005187"/>
    </source>
</evidence>
<dbReference type="InterPro" id="IPR006426">
    <property type="entry name" value="Asn_synth_AEB"/>
</dbReference>
<dbReference type="GO" id="GO:0006529">
    <property type="term" value="P:asparagine biosynthetic process"/>
    <property type="evidence" value="ECO:0007669"/>
    <property type="project" value="InterPro"/>
</dbReference>
<keyword evidence="4 8" id="KW-0547">Nucleotide-binding</keyword>
<comment type="pathway">
    <text evidence="1">Amino-acid biosynthesis; L-asparagine biosynthesis; L-asparagine from L-aspartate (L-Gln route): step 1/1.</text>
</comment>
<proteinExistence type="inferred from homology"/>
<dbReference type="InterPro" id="IPR014729">
    <property type="entry name" value="Rossmann-like_a/b/a_fold"/>
</dbReference>
<keyword evidence="6" id="KW-0315">Glutamine amidotransferase</keyword>
<evidence type="ECO:0000256" key="8">
    <source>
        <dbReference type="PIRSR" id="PIRSR001589-2"/>
    </source>
</evidence>
<dbReference type="PANTHER" id="PTHR43284:SF1">
    <property type="entry name" value="ASPARAGINE SYNTHETASE"/>
    <property type="match status" value="1"/>
</dbReference>
<dbReference type="SUPFAM" id="SSF52402">
    <property type="entry name" value="Adenine nucleotide alpha hydrolases-like"/>
    <property type="match status" value="1"/>
</dbReference>
<dbReference type="Gene3D" id="3.60.20.10">
    <property type="entry name" value="Glutamine Phosphoribosylpyrophosphate, subunit 1, domain 1"/>
    <property type="match status" value="1"/>
</dbReference>
<dbReference type="EMBL" id="CP002859">
    <property type="protein sequence ID" value="AEI50914.1"/>
    <property type="molecule type" value="Genomic_DNA"/>
</dbReference>
<dbReference type="SUPFAM" id="SSF56235">
    <property type="entry name" value="N-terminal nucleophile aminohydrolases (Ntn hydrolases)"/>
    <property type="match status" value="1"/>
</dbReference>
<evidence type="ECO:0000259" key="9">
    <source>
        <dbReference type="PROSITE" id="PS51278"/>
    </source>
</evidence>
<dbReference type="PANTHER" id="PTHR43284">
    <property type="entry name" value="ASPARAGINE SYNTHETASE (GLUTAMINE-HYDROLYZING)"/>
    <property type="match status" value="1"/>
</dbReference>
<dbReference type="GO" id="GO:0005524">
    <property type="term" value="F:ATP binding"/>
    <property type="evidence" value="ECO:0007669"/>
    <property type="project" value="UniProtKB-KW"/>
</dbReference>
<keyword evidence="5 8" id="KW-0067">ATP-binding</keyword>
<evidence type="ECO:0000256" key="6">
    <source>
        <dbReference type="ARBA" id="ARBA00022962"/>
    </source>
</evidence>
<evidence type="ECO:0000256" key="3">
    <source>
        <dbReference type="ARBA" id="ARBA00012737"/>
    </source>
</evidence>
<reference evidence="11" key="1">
    <citation type="submission" date="2011-06" db="EMBL/GenBank/DDBJ databases">
        <title>The complete genome of chromosome of Runella slithyformis DSM 19594.</title>
        <authorList>
            <consortium name="US DOE Joint Genome Institute (JGI-PGF)"/>
            <person name="Lucas S."/>
            <person name="Han J."/>
            <person name="Lapidus A."/>
            <person name="Bruce D."/>
            <person name="Goodwin L."/>
            <person name="Pitluck S."/>
            <person name="Peters L."/>
            <person name="Kyrpides N."/>
            <person name="Mavromatis K."/>
            <person name="Ivanova N."/>
            <person name="Ovchinnikova G."/>
            <person name="Zhang X."/>
            <person name="Misra M."/>
            <person name="Detter J.C."/>
            <person name="Tapia R."/>
            <person name="Han C."/>
            <person name="Land M."/>
            <person name="Hauser L."/>
            <person name="Markowitz V."/>
            <person name="Cheng J.-F."/>
            <person name="Hugenholtz P."/>
            <person name="Woyke T."/>
            <person name="Wu D."/>
            <person name="Tindall B."/>
            <person name="Faehrich R."/>
            <person name="Brambilla E."/>
            <person name="Klenk H.-P."/>
            <person name="Eisen J.A."/>
        </authorList>
    </citation>
    <scope>NUCLEOTIDE SEQUENCE [LARGE SCALE GENOMIC DNA]</scope>
    <source>
        <strain evidence="11">ATCC 29530 / DSM 19594 / LMG 11500 / NCIMB 11436 / LSU 4</strain>
    </source>
</reference>
<accession>A0A7U3ZPD6</accession>
<dbReference type="Pfam" id="PF13537">
    <property type="entry name" value="GATase_7"/>
    <property type="match status" value="1"/>
</dbReference>
<organism evidence="10 11">
    <name type="scientific">Runella slithyformis (strain ATCC 29530 / DSM 19594 / LMG 11500 / NCIMB 11436 / LSU 4)</name>
    <dbReference type="NCBI Taxonomy" id="761193"/>
    <lineage>
        <taxon>Bacteria</taxon>
        <taxon>Pseudomonadati</taxon>
        <taxon>Bacteroidota</taxon>
        <taxon>Cytophagia</taxon>
        <taxon>Cytophagales</taxon>
        <taxon>Spirosomataceae</taxon>
        <taxon>Runella</taxon>
    </lineage>
</organism>
<dbReference type="GO" id="GO:0004066">
    <property type="term" value="F:asparagine synthase (glutamine-hydrolyzing) activity"/>
    <property type="evidence" value="ECO:0007669"/>
    <property type="project" value="UniProtKB-EC"/>
</dbReference>
<feature type="binding site" evidence="8">
    <location>
        <position position="122"/>
    </location>
    <ligand>
        <name>L-glutamine</name>
        <dbReference type="ChEBI" id="CHEBI:58359"/>
    </ligand>
</feature>
<keyword evidence="10" id="KW-0436">Ligase</keyword>
<dbReference type="PIRSF" id="PIRSF001589">
    <property type="entry name" value="Asn_synthetase_glu-h"/>
    <property type="match status" value="1"/>
</dbReference>
<dbReference type="Pfam" id="PF00733">
    <property type="entry name" value="Asn_synthase"/>
    <property type="match status" value="2"/>
</dbReference>
<dbReference type="InterPro" id="IPR017932">
    <property type="entry name" value="GATase_2_dom"/>
</dbReference>
<dbReference type="CDD" id="cd00712">
    <property type="entry name" value="AsnB"/>
    <property type="match status" value="1"/>
</dbReference>
<feature type="domain" description="Glutamine amidotransferase type-2" evidence="9">
    <location>
        <begin position="5"/>
        <end position="209"/>
    </location>
</feature>
<evidence type="ECO:0000256" key="5">
    <source>
        <dbReference type="ARBA" id="ARBA00022840"/>
    </source>
</evidence>
<gene>
    <name evidence="10" type="ordered locus">Runsl_4594</name>
</gene>
<dbReference type="RefSeq" id="WP_013930204.1">
    <property type="nucleotide sequence ID" value="NC_015703.1"/>
</dbReference>
<evidence type="ECO:0000313" key="10">
    <source>
        <dbReference type="EMBL" id="AEI50914.1"/>
    </source>
</evidence>
<protein>
    <recommendedName>
        <fullName evidence="3">asparagine synthase (glutamine-hydrolyzing)</fullName>
        <ecNumber evidence="3">6.3.5.4</ecNumber>
    </recommendedName>
</protein>
<evidence type="ECO:0000256" key="7">
    <source>
        <dbReference type="ARBA" id="ARBA00048741"/>
    </source>
</evidence>
<dbReference type="Gene3D" id="3.40.50.620">
    <property type="entry name" value="HUPs"/>
    <property type="match status" value="2"/>
</dbReference>
<dbReference type="Proteomes" id="UP000000493">
    <property type="component" value="Chromosome"/>
</dbReference>
<evidence type="ECO:0000256" key="4">
    <source>
        <dbReference type="ARBA" id="ARBA00022741"/>
    </source>
</evidence>
<comment type="similarity">
    <text evidence="2">Belongs to the asparagine synthetase family.</text>
</comment>
<sequence length="689" mass="79337">MSGICGIIYFDGREVEDELQHMVHPLSHRGPDGIKLYRNGSVGLAHLMLHVTHESLYEQQPLVSSSGLVLVADARVDNRKELYAQLGLDKTTSPLRLPDGTIIAEQPLSHLIQKSISDEPTDAELILAAYQKWGDGLLYHLVGDFAFALWDENRQSFICGRDHSGIRTFYYFHKPGVCFAFASELKALLALPEVPKQLNEEKAAVYLSALTGYRFYHTDTMFKHIKTLHFSQLGIFNSSSSELKLNLDFQLERFSHLKTPEDFAECFKVYFEEAVACRIRTPFGIGSHLSGGLDSSSVSCLAQNHLEKQGRQLNTFHLKTNLPMTDETAYVEYVLNLYPSMNHVYTEAHADFYGSMNIYHQCVGYPETLPLDFHNFRPLYETMLKNSNRVLLTGHDGDTVVGHGGSYLRGLLKEKKWTLFKRAISGMIEKNGSTDKQRDGTLLRYCFDELAQQPLSGKLFYLSKMAICLIQRPSLLGKSLIYWWEKVTLILNFSPASALVLPSFLNKKRVNEVLQRIYQPAYDDDNLHILKDNLQNSGSLVNTNELLATIGSYYLSEINHPFLDKRLRELCMAIPPEFKFDNGWKRGPLRRAMVGVLPEEVRTRTSKVEFTPYVYHFWANVNPSWLVNFHTQKHLYREYLDTEMLEKNEQLLHNDLLPVSHKIPLYQSLMFSYFFINWLDNYFKIRKRY</sequence>
<dbReference type="InterPro" id="IPR029055">
    <property type="entry name" value="Ntn_hydrolases_N"/>
</dbReference>
<dbReference type="InterPro" id="IPR051786">
    <property type="entry name" value="ASN_synthetase/amidase"/>
</dbReference>
<dbReference type="EC" id="6.3.5.4" evidence="3"/>
<evidence type="ECO:0000313" key="11">
    <source>
        <dbReference type="Proteomes" id="UP000000493"/>
    </source>
</evidence>
<name>A0A7U3ZPD6_RUNSL</name>
<dbReference type="AlphaFoldDB" id="A0A7U3ZPD6"/>
<evidence type="ECO:0000256" key="2">
    <source>
        <dbReference type="ARBA" id="ARBA00005752"/>
    </source>
</evidence>
<dbReference type="KEGG" id="rsi:Runsl_4594"/>
<dbReference type="PROSITE" id="PS51278">
    <property type="entry name" value="GATASE_TYPE_2"/>
    <property type="match status" value="1"/>
</dbReference>